<proteinExistence type="predicted"/>
<dbReference type="Gene3D" id="3.40.50.1820">
    <property type="entry name" value="alpha/beta hydrolase"/>
    <property type="match status" value="1"/>
</dbReference>
<protein>
    <recommendedName>
        <fullName evidence="3">Alpha/beta fold hydrolase</fullName>
    </recommendedName>
</protein>
<reference evidence="1 2" key="1">
    <citation type="submission" date="2019-10" db="EMBL/GenBank/DDBJ databases">
        <title>New species of Slilvanegrellaceae.</title>
        <authorList>
            <person name="Pitt A."/>
            <person name="Hahn M.W."/>
        </authorList>
    </citation>
    <scope>NUCLEOTIDE SEQUENCE [LARGE SCALE GENOMIC DNA]</scope>
    <source>
        <strain evidence="1 2">SP-Ram-0.45-NSY-1</strain>
    </source>
</reference>
<dbReference type="InterPro" id="IPR050471">
    <property type="entry name" value="AB_hydrolase"/>
</dbReference>
<evidence type="ECO:0008006" key="3">
    <source>
        <dbReference type="Google" id="ProtNLM"/>
    </source>
</evidence>
<dbReference type="SUPFAM" id="SSF53474">
    <property type="entry name" value="alpha/beta-Hydrolases"/>
    <property type="match status" value="1"/>
</dbReference>
<organism evidence="1 2">
    <name type="scientific">Silvanigrella paludirubra</name>
    <dbReference type="NCBI Taxonomy" id="2499159"/>
    <lineage>
        <taxon>Bacteria</taxon>
        <taxon>Pseudomonadati</taxon>
        <taxon>Bdellovibrionota</taxon>
        <taxon>Oligoflexia</taxon>
        <taxon>Silvanigrellales</taxon>
        <taxon>Silvanigrellaceae</taxon>
        <taxon>Silvanigrella</taxon>
    </lineage>
</organism>
<name>A0A6N6VX42_9BACT</name>
<gene>
    <name evidence="1" type="ORF">GCL60_09315</name>
</gene>
<dbReference type="Proteomes" id="UP000437748">
    <property type="component" value="Unassembled WGS sequence"/>
</dbReference>
<evidence type="ECO:0000313" key="1">
    <source>
        <dbReference type="EMBL" id="KAB8039043.1"/>
    </source>
</evidence>
<evidence type="ECO:0000313" key="2">
    <source>
        <dbReference type="Proteomes" id="UP000437748"/>
    </source>
</evidence>
<dbReference type="InterPro" id="IPR029058">
    <property type="entry name" value="AB_hydrolase_fold"/>
</dbReference>
<keyword evidence="2" id="KW-1185">Reference proteome</keyword>
<dbReference type="EMBL" id="WFLM01000003">
    <property type="protein sequence ID" value="KAB8039043.1"/>
    <property type="molecule type" value="Genomic_DNA"/>
</dbReference>
<dbReference type="PANTHER" id="PTHR43433:SF10">
    <property type="entry name" value="AB HYDROLASE-1 DOMAIN-CONTAINING PROTEIN"/>
    <property type="match status" value="1"/>
</dbReference>
<accession>A0A6N6VX42</accession>
<dbReference type="AlphaFoldDB" id="A0A6N6VX42"/>
<sequence>MSFWLDFEHELSKFCDIIFIDLLGTGGSKDLFGRVHISKFALDVLYTLKKNNILNFHLAGISLGGMVSLEISRLISNEEWMNMNLKSVCIMSSSSSGFNLKRINYKPLFLILFSVFLSFIKGKPSHKLFSKYLISNDSKVNKKQIVKIWDDIWKKESFSKIALIRQLLAAAFYRIKVNKKILKYNYLFIVSKGDLLVPWNNTIFLWDKVPFAELCILDNLGHDITTDDPVLISGILNNFFKKFE</sequence>
<comment type="caution">
    <text evidence="1">The sequence shown here is derived from an EMBL/GenBank/DDBJ whole genome shotgun (WGS) entry which is preliminary data.</text>
</comment>
<dbReference type="PANTHER" id="PTHR43433">
    <property type="entry name" value="HYDROLASE, ALPHA/BETA FOLD FAMILY PROTEIN"/>
    <property type="match status" value="1"/>
</dbReference>